<gene>
    <name evidence="2" type="ORF">NQ315_012662</name>
</gene>
<reference evidence="2 3" key="1">
    <citation type="journal article" date="2023" name="Insect Mol. Biol.">
        <title>Genome sequencing provides insights into the evolution of gene families encoding plant cell wall-degrading enzymes in longhorned beetles.</title>
        <authorList>
            <person name="Shin N.R."/>
            <person name="Okamura Y."/>
            <person name="Kirsch R."/>
            <person name="Pauchet Y."/>
        </authorList>
    </citation>
    <scope>NUCLEOTIDE SEQUENCE [LARGE SCALE GENOMIC DNA]</scope>
    <source>
        <strain evidence="2">EAD_L_NR</strain>
    </source>
</reference>
<dbReference type="EMBL" id="JANEYG010000035">
    <property type="protein sequence ID" value="KAJ8917170.1"/>
    <property type="molecule type" value="Genomic_DNA"/>
</dbReference>
<dbReference type="GO" id="GO:0030036">
    <property type="term" value="P:actin cytoskeleton organization"/>
    <property type="evidence" value="ECO:0007669"/>
    <property type="project" value="InterPro"/>
</dbReference>
<evidence type="ECO:0000313" key="3">
    <source>
        <dbReference type="Proteomes" id="UP001159042"/>
    </source>
</evidence>
<comment type="caution">
    <text evidence="2">The sequence shown here is derived from an EMBL/GenBank/DDBJ whole genome shotgun (WGS) entry which is preliminary data.</text>
</comment>
<dbReference type="PANTHER" id="PTHR12902:SF1">
    <property type="entry name" value="WISKOTT-ALDRICH SYNDROME PROTEIN FAMILY MEMBER"/>
    <property type="match status" value="1"/>
</dbReference>
<dbReference type="AlphaFoldDB" id="A0AAV8VSU7"/>
<dbReference type="Proteomes" id="UP001159042">
    <property type="component" value="Unassembled WGS sequence"/>
</dbReference>
<dbReference type="Gene3D" id="1.20.5.340">
    <property type="match status" value="1"/>
</dbReference>
<comment type="similarity">
    <text evidence="1">Belongs to the SCAR/WAVE family.</text>
</comment>
<keyword evidence="3" id="KW-1185">Reference proteome</keyword>
<sequence>MPFIQRFVEPRYLSRTQLFDEDGHPKVADEELQAVSNNTLCNALRQLASLVLAADDIFSELGGQLQGLGKRSTEAKARIQALEEKVAKFDPKQVTVRANQRLRRAESVRRRDKISAVGGEG</sequence>
<dbReference type="PANTHER" id="PTHR12902">
    <property type="entry name" value="WASP-1"/>
    <property type="match status" value="1"/>
</dbReference>
<accession>A0AAV8VSU7</accession>
<protein>
    <submittedName>
        <fullName evidence="2">Uncharacterized protein</fullName>
    </submittedName>
</protein>
<dbReference type="GO" id="GO:0031209">
    <property type="term" value="C:SCAR complex"/>
    <property type="evidence" value="ECO:0007669"/>
    <property type="project" value="TreeGrafter"/>
</dbReference>
<name>A0AAV8VSU7_9CUCU</name>
<dbReference type="GO" id="GO:0071933">
    <property type="term" value="F:Arp2/3 complex binding"/>
    <property type="evidence" value="ECO:0007669"/>
    <property type="project" value="TreeGrafter"/>
</dbReference>
<dbReference type="InterPro" id="IPR028288">
    <property type="entry name" value="SCAR/WAVE_fam"/>
</dbReference>
<dbReference type="GO" id="GO:0003779">
    <property type="term" value="F:actin binding"/>
    <property type="evidence" value="ECO:0007669"/>
    <property type="project" value="UniProtKB-KW"/>
</dbReference>
<dbReference type="GO" id="GO:2000601">
    <property type="term" value="P:positive regulation of Arp2/3 complex-mediated actin nucleation"/>
    <property type="evidence" value="ECO:0007669"/>
    <property type="project" value="TreeGrafter"/>
</dbReference>
<dbReference type="GO" id="GO:0005856">
    <property type="term" value="C:cytoskeleton"/>
    <property type="evidence" value="ECO:0007669"/>
    <property type="project" value="UniProtKB-SubCell"/>
</dbReference>
<proteinExistence type="inferred from homology"/>
<dbReference type="GO" id="GO:0034237">
    <property type="term" value="F:protein kinase A regulatory subunit binding"/>
    <property type="evidence" value="ECO:0007669"/>
    <property type="project" value="TreeGrafter"/>
</dbReference>
<evidence type="ECO:0000313" key="2">
    <source>
        <dbReference type="EMBL" id="KAJ8917170.1"/>
    </source>
</evidence>
<evidence type="ECO:0000256" key="1">
    <source>
        <dbReference type="ARBA" id="ARBA00006993"/>
    </source>
</evidence>
<organism evidence="2 3">
    <name type="scientific">Exocentrus adspersus</name>
    <dbReference type="NCBI Taxonomy" id="1586481"/>
    <lineage>
        <taxon>Eukaryota</taxon>
        <taxon>Metazoa</taxon>
        <taxon>Ecdysozoa</taxon>
        <taxon>Arthropoda</taxon>
        <taxon>Hexapoda</taxon>
        <taxon>Insecta</taxon>
        <taxon>Pterygota</taxon>
        <taxon>Neoptera</taxon>
        <taxon>Endopterygota</taxon>
        <taxon>Coleoptera</taxon>
        <taxon>Polyphaga</taxon>
        <taxon>Cucujiformia</taxon>
        <taxon>Chrysomeloidea</taxon>
        <taxon>Cerambycidae</taxon>
        <taxon>Lamiinae</taxon>
        <taxon>Acanthocinini</taxon>
        <taxon>Exocentrus</taxon>
    </lineage>
</organism>